<dbReference type="RefSeq" id="WP_181551670.1">
    <property type="nucleotide sequence ID" value="NZ_JACDUS010000006.1"/>
</dbReference>
<dbReference type="EMBL" id="JACDUS010000006">
    <property type="protein sequence ID" value="MBA2882019.1"/>
    <property type="molecule type" value="Genomic_DNA"/>
</dbReference>
<evidence type="ECO:0000313" key="9">
    <source>
        <dbReference type="EMBL" id="MBA2882019.1"/>
    </source>
</evidence>
<evidence type="ECO:0000256" key="3">
    <source>
        <dbReference type="ARBA" id="ARBA00022679"/>
    </source>
</evidence>
<dbReference type="PANTHER" id="PTHR44936:SF10">
    <property type="entry name" value="SENSOR PROTEIN RSTB"/>
    <property type="match status" value="1"/>
</dbReference>
<dbReference type="GO" id="GO:0005524">
    <property type="term" value="F:ATP binding"/>
    <property type="evidence" value="ECO:0007669"/>
    <property type="project" value="UniProtKB-KW"/>
</dbReference>
<reference evidence="9 10" key="1">
    <citation type="submission" date="2020-07" db="EMBL/GenBank/DDBJ databases">
        <title>Genomic Encyclopedia of Type Strains, Phase IV (KMG-IV): sequencing the most valuable type-strain genomes for metagenomic binning, comparative biology and taxonomic classification.</title>
        <authorList>
            <person name="Goeker M."/>
        </authorList>
    </citation>
    <scope>NUCLEOTIDE SEQUENCE [LARGE SCALE GENOMIC DNA]</scope>
    <source>
        <strain evidence="9 10">DSM 17721</strain>
    </source>
</reference>
<name>A0A7W0HL70_9BACT</name>
<proteinExistence type="predicted"/>
<dbReference type="InterPro" id="IPR005467">
    <property type="entry name" value="His_kinase_dom"/>
</dbReference>
<dbReference type="Pfam" id="PF02518">
    <property type="entry name" value="HATPase_c"/>
    <property type="match status" value="1"/>
</dbReference>
<dbReference type="PANTHER" id="PTHR44936">
    <property type="entry name" value="SENSOR PROTEIN CREC"/>
    <property type="match status" value="1"/>
</dbReference>
<evidence type="ECO:0000256" key="2">
    <source>
        <dbReference type="ARBA" id="ARBA00012438"/>
    </source>
</evidence>
<dbReference type="InterPro" id="IPR050980">
    <property type="entry name" value="2C_sensor_his_kinase"/>
</dbReference>
<protein>
    <recommendedName>
        <fullName evidence="2">histidine kinase</fullName>
        <ecNumber evidence="2">2.7.13.3</ecNumber>
    </recommendedName>
</protein>
<keyword evidence="10" id="KW-1185">Reference proteome</keyword>
<dbReference type="Proteomes" id="UP000525298">
    <property type="component" value="Unassembled WGS sequence"/>
</dbReference>
<evidence type="ECO:0000256" key="6">
    <source>
        <dbReference type="ARBA" id="ARBA00022840"/>
    </source>
</evidence>
<evidence type="ECO:0000259" key="8">
    <source>
        <dbReference type="PROSITE" id="PS50109"/>
    </source>
</evidence>
<evidence type="ECO:0000313" key="10">
    <source>
        <dbReference type="Proteomes" id="UP000525298"/>
    </source>
</evidence>
<keyword evidence="7" id="KW-1133">Transmembrane helix</keyword>
<keyword evidence="7" id="KW-0812">Transmembrane</keyword>
<keyword evidence="7" id="KW-0472">Membrane</keyword>
<accession>A0A7W0HL70</accession>
<dbReference type="SUPFAM" id="SSF55874">
    <property type="entry name" value="ATPase domain of HSP90 chaperone/DNA topoisomerase II/histidine kinase"/>
    <property type="match status" value="1"/>
</dbReference>
<dbReference type="InterPro" id="IPR003594">
    <property type="entry name" value="HATPase_dom"/>
</dbReference>
<keyword evidence="6" id="KW-0067">ATP-binding</keyword>
<dbReference type="AlphaFoldDB" id="A0A7W0HL70"/>
<keyword evidence="5 9" id="KW-0418">Kinase</keyword>
<keyword evidence="3" id="KW-0808">Transferase</keyword>
<dbReference type="Gene3D" id="1.10.287.130">
    <property type="match status" value="1"/>
</dbReference>
<dbReference type="EC" id="2.7.13.3" evidence="2"/>
<dbReference type="Gene3D" id="3.30.565.10">
    <property type="entry name" value="Histidine kinase-like ATPase, C-terminal domain"/>
    <property type="match status" value="1"/>
</dbReference>
<dbReference type="GO" id="GO:0000155">
    <property type="term" value="F:phosphorelay sensor kinase activity"/>
    <property type="evidence" value="ECO:0007669"/>
    <property type="project" value="TreeGrafter"/>
</dbReference>
<dbReference type="PRINTS" id="PR00344">
    <property type="entry name" value="BCTRLSENSOR"/>
</dbReference>
<organism evidence="9 10">
    <name type="scientific">Desulfosalsimonas propionicica</name>
    <dbReference type="NCBI Taxonomy" id="332175"/>
    <lineage>
        <taxon>Bacteria</taxon>
        <taxon>Pseudomonadati</taxon>
        <taxon>Thermodesulfobacteriota</taxon>
        <taxon>Desulfobacteria</taxon>
        <taxon>Desulfobacterales</taxon>
        <taxon>Desulfosalsimonadaceae</taxon>
        <taxon>Desulfosalsimonas</taxon>
    </lineage>
</organism>
<comment type="catalytic activity">
    <reaction evidence="1">
        <text>ATP + protein L-histidine = ADP + protein N-phospho-L-histidine.</text>
        <dbReference type="EC" id="2.7.13.3"/>
    </reaction>
</comment>
<evidence type="ECO:0000256" key="5">
    <source>
        <dbReference type="ARBA" id="ARBA00022777"/>
    </source>
</evidence>
<feature type="transmembrane region" description="Helical" evidence="7">
    <location>
        <begin position="26"/>
        <end position="48"/>
    </location>
</feature>
<comment type="caution">
    <text evidence="9">The sequence shown here is derived from an EMBL/GenBank/DDBJ whole genome shotgun (WGS) entry which is preliminary data.</text>
</comment>
<dbReference type="InterPro" id="IPR036890">
    <property type="entry name" value="HATPase_C_sf"/>
</dbReference>
<dbReference type="PROSITE" id="PS50109">
    <property type="entry name" value="HIS_KIN"/>
    <property type="match status" value="1"/>
</dbReference>
<feature type="transmembrane region" description="Helical" evidence="7">
    <location>
        <begin position="68"/>
        <end position="87"/>
    </location>
</feature>
<evidence type="ECO:0000256" key="4">
    <source>
        <dbReference type="ARBA" id="ARBA00022741"/>
    </source>
</evidence>
<dbReference type="SMART" id="SM00387">
    <property type="entry name" value="HATPase_c"/>
    <property type="match status" value="1"/>
</dbReference>
<dbReference type="GO" id="GO:0005886">
    <property type="term" value="C:plasma membrane"/>
    <property type="evidence" value="ECO:0007669"/>
    <property type="project" value="TreeGrafter"/>
</dbReference>
<gene>
    <name evidence="9" type="ORF">HNR65_002353</name>
</gene>
<sequence>MAGHRMSSFSSPGPDLIEPPGRPLKIALAACGVFFAAGVLYILFSGHFAALAAASVPDLALIEKTKGLLFVFFTTVVLFCVLYAMLLRLDRQQRRLLNFGNRLIAAERQASALVLADSVAHEVSNLLMTLEYHVQELADAAGEEKKDTLQKVFSAQDRLKALARRLARVSGRETRKTYFNIFAAVGDALAFAEKHRSLRFCKIERTGPADLMFMGNLLLVYQMILNLVLNAAQAAGEHGRIRVDLLEHDDVVSVEVHDNGPGIAPNMRKTVMEAFYTTRKNGSGLGLLSVEACARAHNGNVEVRDSDLGGACFAVWLKKTPAVIDDQ</sequence>
<dbReference type="InterPro" id="IPR004358">
    <property type="entry name" value="Sig_transdc_His_kin-like_C"/>
</dbReference>
<feature type="domain" description="Histidine kinase" evidence="8">
    <location>
        <begin position="118"/>
        <end position="321"/>
    </location>
</feature>
<evidence type="ECO:0000256" key="7">
    <source>
        <dbReference type="SAM" id="Phobius"/>
    </source>
</evidence>
<keyword evidence="4" id="KW-0547">Nucleotide-binding</keyword>
<evidence type="ECO:0000256" key="1">
    <source>
        <dbReference type="ARBA" id="ARBA00000085"/>
    </source>
</evidence>